<proteinExistence type="inferred from homology"/>
<dbReference type="EMBL" id="CP054492">
    <property type="protein sequence ID" value="QOY52384.1"/>
    <property type="molecule type" value="Genomic_DNA"/>
</dbReference>
<feature type="transmembrane region" description="Helical" evidence="5">
    <location>
        <begin position="75"/>
        <end position="95"/>
    </location>
</feature>
<keyword evidence="5" id="KW-1278">Translocase</keyword>
<keyword evidence="5" id="KW-0830">Ubiquinone</keyword>
<evidence type="ECO:0000256" key="3">
    <source>
        <dbReference type="ARBA" id="ARBA00022989"/>
    </source>
</evidence>
<comment type="subunit">
    <text evidence="5">NDH-1 is composed of 14 different subunits. Subunits NuoA, H, J, K, L, M, N constitute the membrane sector of the complex.</text>
</comment>
<accession>A0A7S7LXG9</accession>
<feature type="transmembrane region" description="Helical" evidence="5">
    <location>
        <begin position="274"/>
        <end position="295"/>
    </location>
</feature>
<keyword evidence="4 5" id="KW-0472">Membrane</keyword>
<feature type="transmembrane region" description="Helical" evidence="5">
    <location>
        <begin position="102"/>
        <end position="123"/>
    </location>
</feature>
<evidence type="ECO:0000313" key="8">
    <source>
        <dbReference type="EMBL" id="QOY52384.1"/>
    </source>
</evidence>
<protein>
    <recommendedName>
        <fullName evidence="5">NADH-quinone oxidoreductase subunit N</fullName>
        <ecNumber evidence="5">7.1.1.-</ecNumber>
    </recommendedName>
    <alternativeName>
        <fullName evidence="5">NADH dehydrogenase I subunit N</fullName>
    </alternativeName>
    <alternativeName>
        <fullName evidence="5">NDH-1 subunit N</fullName>
    </alternativeName>
</protein>
<feature type="transmembrane region" description="Helical" evidence="5">
    <location>
        <begin position="36"/>
        <end position="55"/>
    </location>
</feature>
<feature type="transmembrane region" description="Helical" evidence="5">
    <location>
        <begin position="451"/>
        <end position="477"/>
    </location>
</feature>
<feature type="transmembrane region" description="Helical" evidence="5">
    <location>
        <begin position="205"/>
        <end position="233"/>
    </location>
</feature>
<evidence type="ECO:0000256" key="5">
    <source>
        <dbReference type="HAMAP-Rule" id="MF_00445"/>
    </source>
</evidence>
<feature type="transmembrane region" description="Helical" evidence="5">
    <location>
        <begin position="332"/>
        <end position="354"/>
    </location>
</feature>
<dbReference type="GO" id="GO:0005886">
    <property type="term" value="C:plasma membrane"/>
    <property type="evidence" value="ECO:0007669"/>
    <property type="project" value="UniProtKB-SubCell"/>
</dbReference>
<keyword evidence="5" id="KW-1003">Cell membrane</keyword>
<dbReference type="GO" id="GO:0042773">
    <property type="term" value="P:ATP synthesis coupled electron transport"/>
    <property type="evidence" value="ECO:0007669"/>
    <property type="project" value="InterPro"/>
</dbReference>
<comment type="catalytic activity">
    <reaction evidence="5">
        <text>a quinone + NADH + 5 H(+)(in) = a quinol + NAD(+) + 4 H(+)(out)</text>
        <dbReference type="Rhea" id="RHEA:57888"/>
        <dbReference type="ChEBI" id="CHEBI:15378"/>
        <dbReference type="ChEBI" id="CHEBI:24646"/>
        <dbReference type="ChEBI" id="CHEBI:57540"/>
        <dbReference type="ChEBI" id="CHEBI:57945"/>
        <dbReference type="ChEBI" id="CHEBI:132124"/>
    </reaction>
</comment>
<feature type="domain" description="NADH:quinone oxidoreductase/Mrp antiporter transmembrane" evidence="7">
    <location>
        <begin position="126"/>
        <end position="425"/>
    </location>
</feature>
<dbReference type="HAMAP" id="MF_00445">
    <property type="entry name" value="NDH1_NuoN_1"/>
    <property type="match status" value="1"/>
</dbReference>
<keyword evidence="9" id="KW-1185">Reference proteome</keyword>
<evidence type="ECO:0000313" key="9">
    <source>
        <dbReference type="Proteomes" id="UP000593994"/>
    </source>
</evidence>
<dbReference type="KEGG" id="sbal:HUE88_01425"/>
<dbReference type="GO" id="GO:0048038">
    <property type="term" value="F:quinone binding"/>
    <property type="evidence" value="ECO:0007669"/>
    <property type="project" value="UniProtKB-KW"/>
</dbReference>
<comment type="similarity">
    <text evidence="5">Belongs to the complex I subunit 2 family.</text>
</comment>
<keyword evidence="2 5" id="KW-0812">Transmembrane</keyword>
<evidence type="ECO:0000256" key="2">
    <source>
        <dbReference type="ARBA" id="ARBA00022692"/>
    </source>
</evidence>
<dbReference type="InterPro" id="IPR010096">
    <property type="entry name" value="NADH-Q_OxRdtase_suN/2"/>
</dbReference>
<dbReference type="GO" id="GO:0008137">
    <property type="term" value="F:NADH dehydrogenase (ubiquinone) activity"/>
    <property type="evidence" value="ECO:0007669"/>
    <property type="project" value="InterPro"/>
</dbReference>
<feature type="transmembrane region" description="Helical" evidence="5">
    <location>
        <begin position="6"/>
        <end position="24"/>
    </location>
</feature>
<evidence type="ECO:0000256" key="4">
    <source>
        <dbReference type="ARBA" id="ARBA00023136"/>
    </source>
</evidence>
<reference evidence="8 9" key="1">
    <citation type="submission" date="2020-05" db="EMBL/GenBank/DDBJ databases">
        <title>Sulfurimonas marisnigri, sp. nov., and Sulfurimonas baltica, sp. nov., manganese oxide reducing chemolithoautotrophs of the class Epsilonproteobacteria isolated from the pelagic redoxclines of the Black and Baltic Seas and emended description of the genus Sulfurimonas.</title>
        <authorList>
            <person name="Henkel J.V."/>
            <person name="Laudan C."/>
            <person name="Werner J."/>
            <person name="Neu T."/>
            <person name="Plewe S."/>
            <person name="Sproer C."/>
            <person name="Bunk B."/>
            <person name="Schulz-Vogt H.N."/>
        </authorList>
    </citation>
    <scope>NUCLEOTIDE SEQUENCE [LARGE SCALE GENOMIC DNA]</scope>
    <source>
        <strain evidence="8 9">GD2</strain>
    </source>
</reference>
<dbReference type="GO" id="GO:0012505">
    <property type="term" value="C:endomembrane system"/>
    <property type="evidence" value="ECO:0007669"/>
    <property type="project" value="UniProtKB-SubCell"/>
</dbReference>
<evidence type="ECO:0000256" key="1">
    <source>
        <dbReference type="ARBA" id="ARBA00004127"/>
    </source>
</evidence>
<organism evidence="8 9">
    <name type="scientific">Candidatus Sulfurimonas baltica</name>
    <dbReference type="NCBI Taxonomy" id="2740404"/>
    <lineage>
        <taxon>Bacteria</taxon>
        <taxon>Pseudomonadati</taxon>
        <taxon>Campylobacterota</taxon>
        <taxon>Epsilonproteobacteria</taxon>
        <taxon>Campylobacterales</taxon>
        <taxon>Sulfurimonadaceae</taxon>
        <taxon>Sulfurimonas</taxon>
    </lineage>
</organism>
<keyword evidence="3 5" id="KW-1133">Transmembrane helix</keyword>
<feature type="transmembrane region" description="Helical" evidence="5">
    <location>
        <begin position="410"/>
        <end position="430"/>
    </location>
</feature>
<name>A0A7S7LXG9_9BACT</name>
<feature type="transmembrane region" description="Helical" evidence="5">
    <location>
        <begin position="375"/>
        <end position="398"/>
    </location>
</feature>
<keyword evidence="5" id="KW-0813">Transport</keyword>
<feature type="transmembrane region" description="Helical" evidence="5">
    <location>
        <begin position="129"/>
        <end position="149"/>
    </location>
</feature>
<dbReference type="PANTHER" id="PTHR22773">
    <property type="entry name" value="NADH DEHYDROGENASE"/>
    <property type="match status" value="1"/>
</dbReference>
<dbReference type="InterPro" id="IPR001750">
    <property type="entry name" value="ND/Mrp_TM"/>
</dbReference>
<comment type="function">
    <text evidence="5">NDH-1 shuttles electrons from NADH, via FMN and iron-sulfur (Fe-S) centers, to quinones in the respiratory chain. The immediate electron acceptor for the enzyme in this species is believed to be ubiquinone. Couples the redox reaction to proton translocation (for every two electrons transferred, four hydrogen ions are translocated across the cytoplasmic membrane), and thus conserves the redox energy in a proton gradient.</text>
</comment>
<feature type="transmembrane region" description="Helical" evidence="5">
    <location>
        <begin position="302"/>
        <end position="320"/>
    </location>
</feature>
<dbReference type="GO" id="GO:0050136">
    <property type="term" value="F:NADH dehydrogenase (quinone) (non-electrogenic) activity"/>
    <property type="evidence" value="ECO:0007669"/>
    <property type="project" value="UniProtKB-UniRule"/>
</dbReference>
<keyword evidence="5" id="KW-0520">NAD</keyword>
<dbReference type="Proteomes" id="UP000593994">
    <property type="component" value="Chromosome"/>
</dbReference>
<dbReference type="RefSeq" id="WP_194370381.1">
    <property type="nucleotide sequence ID" value="NZ_CP054492.1"/>
</dbReference>
<dbReference type="Pfam" id="PF00361">
    <property type="entry name" value="Proton_antipo_M"/>
    <property type="match status" value="1"/>
</dbReference>
<dbReference type="EC" id="7.1.1.-" evidence="5"/>
<comment type="subcellular location">
    <subcellularLocation>
        <location evidence="5">Cell membrane</location>
        <topology evidence="5">Multi-pass membrane protein</topology>
    </subcellularLocation>
    <subcellularLocation>
        <location evidence="1">Endomembrane system</location>
        <topology evidence="1">Multi-pass membrane protein</topology>
    </subcellularLocation>
    <subcellularLocation>
        <location evidence="6">Membrane</location>
        <topology evidence="6">Multi-pass membrane protein</topology>
    </subcellularLocation>
</comment>
<feature type="transmembrane region" description="Helical" evidence="5">
    <location>
        <begin position="245"/>
        <end position="268"/>
    </location>
</feature>
<feature type="transmembrane region" description="Helical" evidence="5">
    <location>
        <begin position="161"/>
        <end position="185"/>
    </location>
</feature>
<evidence type="ECO:0000256" key="6">
    <source>
        <dbReference type="RuleBase" id="RU000320"/>
    </source>
</evidence>
<keyword evidence="5" id="KW-0874">Quinone</keyword>
<sequence>MTNEFIALAVPALLLFSAIFILLFGLSSYYTKARGYYITLATLFVTLLISANALSEKHSVDLLPELFNSMVVYDTFSATFISLFLFGGFLTLAIAKSFIYNTTYFTFESFVLLLFSLFGMVVLSMSNELLTAFISLEIASMSVYILVGLNRNSLKASEAFFKYLLLGSFAASFYLLGMMLIYAQAKSTNLEVIAEYMLRTDLNSQLLVIAGGLLIMITILFKIAAVPFGAWVIDVYEGASLPITAYMAGIFKIAVFAFALRLFLGSYISLSDLYAPLILGASVVTMFGGSILAVIQTSVKKMLAASSVVHSGYILIAFAAAGSGTVSSSSAILFYLFAYFISAIGAFGVLSYISRGSEKVINFDDLNGLAATNPIIAASLTVFLLSLAGFPSTIGFIGKFYIFTSAIESGYTPFAIFGAVTAFISIYYYFKVIVHMYFEDSIHEKIDYGHKLSFSFIIVCSVIILWGGVGTTLLFNIPGIDELNQLSKYAIESLYLE</sequence>
<gene>
    <name evidence="5" type="primary">nuoN</name>
    <name evidence="8" type="ORF">HUE88_01425</name>
</gene>
<evidence type="ECO:0000259" key="7">
    <source>
        <dbReference type="Pfam" id="PF00361"/>
    </source>
</evidence>
<dbReference type="AlphaFoldDB" id="A0A7S7LXG9"/>